<protein>
    <submittedName>
        <fullName evidence="3">Xanthine dehydrogenase accessory factor</fullName>
    </submittedName>
</protein>
<name>A0ABS2MQM3_9FIRM</name>
<dbReference type="InterPro" id="IPR027051">
    <property type="entry name" value="XdhC_Rossmann_dom"/>
</dbReference>
<dbReference type="PANTHER" id="PTHR30388:SF6">
    <property type="entry name" value="XANTHINE DEHYDROGENASE SUBUNIT A-RELATED"/>
    <property type="match status" value="1"/>
</dbReference>
<dbReference type="SUPFAM" id="SSF51905">
    <property type="entry name" value="FAD/NAD(P)-binding domain"/>
    <property type="match status" value="1"/>
</dbReference>
<keyword evidence="4" id="KW-1185">Reference proteome</keyword>
<dbReference type="PANTHER" id="PTHR30388">
    <property type="entry name" value="ALDEHYDE OXIDOREDUCTASE MOLYBDENUM COFACTOR ASSEMBLY PROTEIN"/>
    <property type="match status" value="1"/>
</dbReference>
<dbReference type="Pfam" id="PF13478">
    <property type="entry name" value="XdhC_C"/>
    <property type="match status" value="1"/>
</dbReference>
<proteinExistence type="predicted"/>
<dbReference type="InterPro" id="IPR036188">
    <property type="entry name" value="FAD/NAD-bd_sf"/>
</dbReference>
<dbReference type="InterPro" id="IPR052698">
    <property type="entry name" value="MoCofactor_Util/Proc"/>
</dbReference>
<comment type="caution">
    <text evidence="3">The sequence shown here is derived from an EMBL/GenBank/DDBJ whole genome shotgun (WGS) entry which is preliminary data.</text>
</comment>
<evidence type="ECO:0000259" key="2">
    <source>
        <dbReference type="Pfam" id="PF13478"/>
    </source>
</evidence>
<feature type="domain" description="XdhC Rossmann" evidence="2">
    <location>
        <begin position="111"/>
        <end position="252"/>
    </location>
</feature>
<evidence type="ECO:0000259" key="1">
    <source>
        <dbReference type="Pfam" id="PF02625"/>
    </source>
</evidence>
<dbReference type="Pfam" id="PF02625">
    <property type="entry name" value="XdhC_CoxI"/>
    <property type="match status" value="1"/>
</dbReference>
<feature type="domain" description="XdhC- CoxI" evidence="1">
    <location>
        <begin position="13"/>
        <end position="80"/>
    </location>
</feature>
<organism evidence="3 4">
    <name type="scientific">Fusibacter tunisiensis</name>
    <dbReference type="NCBI Taxonomy" id="1008308"/>
    <lineage>
        <taxon>Bacteria</taxon>
        <taxon>Bacillati</taxon>
        <taxon>Bacillota</taxon>
        <taxon>Clostridia</taxon>
        <taxon>Eubacteriales</taxon>
        <taxon>Eubacteriales Family XII. Incertae Sedis</taxon>
        <taxon>Fusibacter</taxon>
    </lineage>
</organism>
<evidence type="ECO:0000313" key="3">
    <source>
        <dbReference type="EMBL" id="MBM7561691.1"/>
    </source>
</evidence>
<reference evidence="3 4" key="1">
    <citation type="submission" date="2021-01" db="EMBL/GenBank/DDBJ databases">
        <title>Genomic Encyclopedia of Type Strains, Phase IV (KMG-IV): sequencing the most valuable type-strain genomes for metagenomic binning, comparative biology and taxonomic classification.</title>
        <authorList>
            <person name="Goeker M."/>
        </authorList>
    </citation>
    <scope>NUCLEOTIDE SEQUENCE [LARGE SCALE GENOMIC DNA]</scope>
    <source>
        <strain evidence="3 4">DSM 24436</strain>
    </source>
</reference>
<dbReference type="Proteomes" id="UP000767854">
    <property type="component" value="Unassembled WGS sequence"/>
</dbReference>
<dbReference type="Gene3D" id="3.40.50.720">
    <property type="entry name" value="NAD(P)-binding Rossmann-like Domain"/>
    <property type="match status" value="1"/>
</dbReference>
<gene>
    <name evidence="3" type="ORF">JOC49_001232</name>
</gene>
<sequence length="265" mass="28966">MEGQLIDKLSKYIERGKSVALVMVTSQLGSSPRGVGSIMIVDDQGKLLDGTIGGGKVEEQAKEDAAKCIQKNTSGSFKYDLVLAETEHSLGMACGGAVDVFVKVFSKEEDLIVFGGGHIAYELSLMAKKLNYRLTVIDTRPEYLEESRFPDAYRRILFSDFEKNPFEIPDSASVVIVTHAHSYDAEALGLVIESKARYIGMIGSRSKIGYCYDEVKKQGVDENLFEKVHSPIGLDIGGQTPAEIALAIMAEIQAVKYNRPGGFLK</sequence>
<dbReference type="EMBL" id="JAFBDT010000007">
    <property type="protein sequence ID" value="MBM7561691.1"/>
    <property type="molecule type" value="Genomic_DNA"/>
</dbReference>
<dbReference type="RefSeq" id="WP_204663442.1">
    <property type="nucleotide sequence ID" value="NZ_JAFBDT010000007.1"/>
</dbReference>
<dbReference type="InterPro" id="IPR003777">
    <property type="entry name" value="XdhC_CoxI"/>
</dbReference>
<accession>A0ABS2MQM3</accession>
<evidence type="ECO:0000313" key="4">
    <source>
        <dbReference type="Proteomes" id="UP000767854"/>
    </source>
</evidence>